<dbReference type="Pfam" id="PF00873">
    <property type="entry name" value="ACR_tran"/>
    <property type="match status" value="1"/>
</dbReference>
<protein>
    <submittedName>
        <fullName evidence="2">AcrB/AcrD/AcrF family protein</fullName>
    </submittedName>
</protein>
<organism evidence="2 3">
    <name type="scientific">Paenibacillus contaminans</name>
    <dbReference type="NCBI Taxonomy" id="450362"/>
    <lineage>
        <taxon>Bacteria</taxon>
        <taxon>Bacillati</taxon>
        <taxon>Bacillota</taxon>
        <taxon>Bacilli</taxon>
        <taxon>Bacillales</taxon>
        <taxon>Paenibacillaceae</taxon>
        <taxon>Paenibacillus</taxon>
    </lineage>
</organism>
<dbReference type="InterPro" id="IPR001036">
    <property type="entry name" value="Acrflvin-R"/>
</dbReference>
<dbReference type="Gene3D" id="3.30.70.1430">
    <property type="entry name" value="Multidrug efflux transporter AcrB pore domain"/>
    <property type="match status" value="2"/>
</dbReference>
<keyword evidence="1" id="KW-0812">Transmembrane</keyword>
<dbReference type="SUPFAM" id="SSF82693">
    <property type="entry name" value="Multidrug efflux transporter AcrB pore domain, PN1, PN2, PC1 and PC2 subdomains"/>
    <property type="match status" value="2"/>
</dbReference>
<dbReference type="Gene3D" id="3.30.70.1320">
    <property type="entry name" value="Multidrug efflux transporter AcrB pore domain like"/>
    <property type="match status" value="1"/>
</dbReference>
<dbReference type="SUPFAM" id="SSF82866">
    <property type="entry name" value="Multidrug efflux transporter AcrB transmembrane domain"/>
    <property type="match status" value="2"/>
</dbReference>
<keyword evidence="1" id="KW-1133">Transmembrane helix</keyword>
<dbReference type="Gene3D" id="1.20.1640.10">
    <property type="entry name" value="Multidrug efflux transporter AcrB transmembrane domain"/>
    <property type="match status" value="2"/>
</dbReference>
<feature type="transmembrane region" description="Helical" evidence="1">
    <location>
        <begin position="12"/>
        <end position="31"/>
    </location>
</feature>
<feature type="transmembrane region" description="Helical" evidence="1">
    <location>
        <begin position="509"/>
        <end position="529"/>
    </location>
</feature>
<accession>A0A329MKT8</accession>
<dbReference type="Gene3D" id="3.30.2090.10">
    <property type="entry name" value="Multidrug efflux transporter AcrB TolC docking domain, DN and DC subdomains"/>
    <property type="match status" value="2"/>
</dbReference>
<dbReference type="PRINTS" id="PR00702">
    <property type="entry name" value="ACRIFLAVINRP"/>
</dbReference>
<dbReference type="PANTHER" id="PTHR32063:SF0">
    <property type="entry name" value="SWARMING MOTILITY PROTEIN SWRC"/>
    <property type="match status" value="1"/>
</dbReference>
<dbReference type="SUPFAM" id="SSF82714">
    <property type="entry name" value="Multidrug efflux transporter AcrB TolC docking domain, DN and DC subdomains"/>
    <property type="match status" value="1"/>
</dbReference>
<feature type="transmembrane region" description="Helical" evidence="1">
    <location>
        <begin position="381"/>
        <end position="403"/>
    </location>
</feature>
<feature type="transmembrane region" description="Helical" evidence="1">
    <location>
        <begin position="424"/>
        <end position="444"/>
    </location>
</feature>
<feature type="transmembrane region" description="Helical" evidence="1">
    <location>
        <begin position="882"/>
        <end position="904"/>
    </location>
</feature>
<dbReference type="PANTHER" id="PTHR32063">
    <property type="match status" value="1"/>
</dbReference>
<feature type="transmembrane region" description="Helical" evidence="1">
    <location>
        <begin position="854"/>
        <end position="876"/>
    </location>
</feature>
<feature type="transmembrane region" description="Helical" evidence="1">
    <location>
        <begin position="956"/>
        <end position="983"/>
    </location>
</feature>
<dbReference type="AlphaFoldDB" id="A0A329MKT8"/>
<sequence>MTWFTKWAFKNKASVILMVLLVMTVGVMSYFKLPLEYLPEANMPQVTVTTLGQGHDAGSMTANVTEPIEKAVQNVKHKTEVFSTTGDGFSRVDINFTSGSDMKAAKAEVQEALADIAFPEGVNKPMILQLNTSMIPISQITIAFKDGITETNMEYLDKKIVPALEGVEGVSSVSIYGRAASNVSVTLDKAKMTELNLPLHAVMGVLQGQNMTAAVAGKTIDGKASNIKVTGSLNGVDALKNLAVVPGVKLGDIAKIESKLDAENVTRVNEKDALMAIVMKEAGKNAVAVGEGVAKKIDELNKENANLEASVFWASADQVKNSVNSMMKEVGMGALFATIVILLFLRSIRTTLITIVSIPLSLGLTLFLLDQTGITLNILTLGGVAVAVGRLVDDSIVVIENIFRKAQQGEALNREMITQSVKEVGGAITSSTLTTVAVFLPMGLVQGSLHDFMLPFALTVTYALLSSLLVALTVVPLMSKGLLQKASMPKHKEPKRYMNMLRFSLNHKWVPITIAIVLTAGAIGTYFAMPKGTISASDSSMVQMSIEYPSDTPVAEVLSNGTKLEKTLKEQPEVKMVMMMSGNSSDDAKWGEVKSATKVEYYVTMKEGADAQHFIDEMKKEKENYKGAQFEIATQSMTGGASSTITLDLVGSNVDELVKSSGTIIDSLKGIDGVDKIIGNQQETKPIYNIEVDPSLANAQQIAGELQMLLNRMPIGTIKVEGKDTPVILQAFADPASEDALKNILVTTAQGPTELSKVAKIVKTNEASSVFRKDGNQYLRINVIINSDKLSAVSAEINKQVAAFKLPDGVKLQQGGASEAQQKEFADMGMTMLASIGIVYLIMVLTFKTLRAPLAILFSLPLAAVGAVLGLVVFRVQVDPSAMIGALMLIGVVVTNAIVLLERVKHNEETMSIRDSLLEAGATRLRPIIMTAVATVCAMLPLLFKSGADGSIVSKSLAVVVIGGLTVSTLLTLVVVPVAYELLHFRKSRKQRREQKASQTLAA</sequence>
<feature type="transmembrane region" description="Helical" evidence="1">
    <location>
        <begin position="326"/>
        <end position="345"/>
    </location>
</feature>
<feature type="transmembrane region" description="Helical" evidence="1">
    <location>
        <begin position="456"/>
        <end position="478"/>
    </location>
</feature>
<dbReference type="RefSeq" id="WP_113032139.1">
    <property type="nucleotide sequence ID" value="NZ_QMFB01000009.1"/>
</dbReference>
<reference evidence="2 3" key="1">
    <citation type="journal article" date="2009" name="Int. J. Syst. Evol. Microbiol.">
        <title>Paenibacillus contaminans sp. nov., isolated from a contaminated laboratory plate.</title>
        <authorList>
            <person name="Chou J.H."/>
            <person name="Lee J.H."/>
            <person name="Lin M.C."/>
            <person name="Chang P.S."/>
            <person name="Arun A.B."/>
            <person name="Young C.C."/>
            <person name="Chen W.M."/>
        </authorList>
    </citation>
    <scope>NUCLEOTIDE SEQUENCE [LARGE SCALE GENOMIC DNA]</scope>
    <source>
        <strain evidence="2 3">CKOBP-6</strain>
    </source>
</reference>
<dbReference type="GO" id="GO:0005886">
    <property type="term" value="C:plasma membrane"/>
    <property type="evidence" value="ECO:0007669"/>
    <property type="project" value="TreeGrafter"/>
</dbReference>
<dbReference type="Proteomes" id="UP000250369">
    <property type="component" value="Unassembled WGS sequence"/>
</dbReference>
<gene>
    <name evidence="2" type="ORF">DQG23_17425</name>
</gene>
<feature type="transmembrane region" description="Helical" evidence="1">
    <location>
        <begin position="828"/>
        <end position="847"/>
    </location>
</feature>
<name>A0A329MKT8_9BACL</name>
<proteinExistence type="predicted"/>
<feature type="transmembrane region" description="Helical" evidence="1">
    <location>
        <begin position="925"/>
        <end position="944"/>
    </location>
</feature>
<dbReference type="EMBL" id="QMFB01000009">
    <property type="protein sequence ID" value="RAV20242.1"/>
    <property type="molecule type" value="Genomic_DNA"/>
</dbReference>
<keyword evidence="1" id="KW-0472">Membrane</keyword>
<evidence type="ECO:0000313" key="2">
    <source>
        <dbReference type="EMBL" id="RAV20242.1"/>
    </source>
</evidence>
<keyword evidence="3" id="KW-1185">Reference proteome</keyword>
<dbReference type="InterPro" id="IPR027463">
    <property type="entry name" value="AcrB_DN_DC_subdom"/>
</dbReference>
<comment type="caution">
    <text evidence="2">The sequence shown here is derived from an EMBL/GenBank/DDBJ whole genome shotgun (WGS) entry which is preliminary data.</text>
</comment>
<dbReference type="GO" id="GO:0042910">
    <property type="term" value="F:xenobiotic transmembrane transporter activity"/>
    <property type="evidence" value="ECO:0007669"/>
    <property type="project" value="TreeGrafter"/>
</dbReference>
<evidence type="ECO:0000256" key="1">
    <source>
        <dbReference type="SAM" id="Phobius"/>
    </source>
</evidence>
<dbReference type="Gene3D" id="3.30.70.1440">
    <property type="entry name" value="Multidrug efflux transporter AcrB pore domain"/>
    <property type="match status" value="1"/>
</dbReference>
<feature type="transmembrane region" description="Helical" evidence="1">
    <location>
        <begin position="352"/>
        <end position="369"/>
    </location>
</feature>
<dbReference type="OrthoDB" id="9757876at2"/>
<evidence type="ECO:0000313" key="3">
    <source>
        <dbReference type="Proteomes" id="UP000250369"/>
    </source>
</evidence>